<keyword evidence="1" id="KW-0472">Membrane</keyword>
<reference evidence="2" key="1">
    <citation type="journal article" date="2015" name="Nature">
        <title>Complex archaea that bridge the gap between prokaryotes and eukaryotes.</title>
        <authorList>
            <person name="Spang A."/>
            <person name="Saw J.H."/>
            <person name="Jorgensen S.L."/>
            <person name="Zaremba-Niedzwiedzka K."/>
            <person name="Martijn J."/>
            <person name="Lind A.E."/>
            <person name="van Eijk R."/>
            <person name="Schleper C."/>
            <person name="Guy L."/>
            <person name="Ettema T.J."/>
        </authorList>
    </citation>
    <scope>NUCLEOTIDE SEQUENCE</scope>
</reference>
<feature type="transmembrane region" description="Helical" evidence="1">
    <location>
        <begin position="84"/>
        <end position="111"/>
    </location>
</feature>
<sequence>MNKDERYRQETEHMRLEQFPDRVQPCGDDGEPLHPIDGYHWSDNQAQLSDKKAWRRYRAWRKWKRWKSYLVCARRVAAAYAVGMNIALAVVVCGVSVSLVVFGSMLAFHFYTAFLSDDREFYLESRKDHG</sequence>
<keyword evidence="1" id="KW-1133">Transmembrane helix</keyword>
<dbReference type="EMBL" id="LAZR01003580">
    <property type="protein sequence ID" value="KKN16802.1"/>
    <property type="molecule type" value="Genomic_DNA"/>
</dbReference>
<evidence type="ECO:0000313" key="2">
    <source>
        <dbReference type="EMBL" id="KKN16802.1"/>
    </source>
</evidence>
<protein>
    <submittedName>
        <fullName evidence="2">Uncharacterized protein</fullName>
    </submittedName>
</protein>
<gene>
    <name evidence="2" type="ORF">LCGC14_0972320</name>
</gene>
<organism evidence="2">
    <name type="scientific">marine sediment metagenome</name>
    <dbReference type="NCBI Taxonomy" id="412755"/>
    <lineage>
        <taxon>unclassified sequences</taxon>
        <taxon>metagenomes</taxon>
        <taxon>ecological metagenomes</taxon>
    </lineage>
</organism>
<keyword evidence="1" id="KW-0812">Transmembrane</keyword>
<name>A0A0F9NXK8_9ZZZZ</name>
<evidence type="ECO:0000256" key="1">
    <source>
        <dbReference type="SAM" id="Phobius"/>
    </source>
</evidence>
<accession>A0A0F9NXK8</accession>
<proteinExistence type="predicted"/>
<comment type="caution">
    <text evidence="2">The sequence shown here is derived from an EMBL/GenBank/DDBJ whole genome shotgun (WGS) entry which is preliminary data.</text>
</comment>
<dbReference type="AlphaFoldDB" id="A0A0F9NXK8"/>